<comment type="pathway">
    <text evidence="4">Cofactor biosynthesis; tetrahydrofolylpolyglutamate biosynthesis.</text>
</comment>
<dbReference type="PROSITE" id="PS01012">
    <property type="entry name" value="FOLYLPOLYGLU_SYNT_2"/>
    <property type="match status" value="1"/>
</dbReference>
<dbReference type="InterPro" id="IPR001645">
    <property type="entry name" value="Folylpolyglutamate_synth"/>
</dbReference>
<evidence type="ECO:0000256" key="18">
    <source>
        <dbReference type="ARBA" id="ARBA00047493"/>
    </source>
</evidence>
<evidence type="ECO:0000256" key="4">
    <source>
        <dbReference type="ARBA" id="ARBA00005150"/>
    </source>
</evidence>
<dbReference type="InterPro" id="IPR013221">
    <property type="entry name" value="Mur_ligase_cen"/>
</dbReference>
<dbReference type="GO" id="GO:0005524">
    <property type="term" value="F:ATP binding"/>
    <property type="evidence" value="ECO:0007669"/>
    <property type="project" value="UniProtKB-KW"/>
</dbReference>
<dbReference type="InterPro" id="IPR036565">
    <property type="entry name" value="Mur-like_cat_sf"/>
</dbReference>
<gene>
    <name evidence="25" type="ORF">FXV77_03505</name>
</gene>
<comment type="pathway">
    <text evidence="3">Cofactor biosynthesis; tetrahydrofolate biosynthesis; 7,8-dihydrofolate from 2-amino-4-hydroxy-6-hydroxymethyl-7,8-dihydropteridine diphosphate and 4-aminobenzoate: step 2/2.</text>
</comment>
<dbReference type="PIRSF" id="PIRSF001563">
    <property type="entry name" value="Folylpolyglu_synth"/>
    <property type="match status" value="1"/>
</dbReference>
<evidence type="ECO:0000256" key="14">
    <source>
        <dbReference type="ARBA" id="ARBA00022909"/>
    </source>
</evidence>
<dbReference type="AlphaFoldDB" id="A0A5D4HEL2"/>
<evidence type="ECO:0000256" key="20">
    <source>
        <dbReference type="ARBA" id="ARBA00049035"/>
    </source>
</evidence>
<dbReference type="Pfam" id="PF02875">
    <property type="entry name" value="Mur_ligase_C"/>
    <property type="match status" value="1"/>
</dbReference>
<evidence type="ECO:0000256" key="13">
    <source>
        <dbReference type="ARBA" id="ARBA00022842"/>
    </source>
</evidence>
<comment type="similarity">
    <text evidence="5 22">Belongs to the folylpolyglutamate synthase family.</text>
</comment>
<evidence type="ECO:0000256" key="15">
    <source>
        <dbReference type="ARBA" id="ARBA00030048"/>
    </source>
</evidence>
<evidence type="ECO:0000256" key="5">
    <source>
        <dbReference type="ARBA" id="ARBA00008276"/>
    </source>
</evidence>
<dbReference type="InterPro" id="IPR018109">
    <property type="entry name" value="Folylpolyglutamate_synth_CS"/>
</dbReference>
<dbReference type="InterPro" id="IPR004101">
    <property type="entry name" value="Mur_ligase_C"/>
</dbReference>
<keyword evidence="11 22" id="KW-0547">Nucleotide-binding</keyword>
<dbReference type="Pfam" id="PF08245">
    <property type="entry name" value="Mur_ligase_M"/>
    <property type="match status" value="1"/>
</dbReference>
<keyword evidence="10" id="KW-0479">Metal-binding</keyword>
<evidence type="ECO:0000259" key="23">
    <source>
        <dbReference type="Pfam" id="PF02875"/>
    </source>
</evidence>
<dbReference type="GO" id="GO:0046656">
    <property type="term" value="P:folic acid biosynthetic process"/>
    <property type="evidence" value="ECO:0007669"/>
    <property type="project" value="UniProtKB-KW"/>
</dbReference>
<organism evidence="25 26">
    <name type="scientific">Sphingobacterium phlebotomi</name>
    <dbReference type="NCBI Taxonomy" id="2605433"/>
    <lineage>
        <taxon>Bacteria</taxon>
        <taxon>Pseudomonadati</taxon>
        <taxon>Bacteroidota</taxon>
        <taxon>Sphingobacteriia</taxon>
        <taxon>Sphingobacteriales</taxon>
        <taxon>Sphingobacteriaceae</taxon>
        <taxon>Sphingobacterium</taxon>
    </lineage>
</organism>
<dbReference type="PANTHER" id="PTHR11136">
    <property type="entry name" value="FOLYLPOLYGLUTAMATE SYNTHASE-RELATED"/>
    <property type="match status" value="1"/>
</dbReference>
<dbReference type="GO" id="GO:0005737">
    <property type="term" value="C:cytoplasm"/>
    <property type="evidence" value="ECO:0007669"/>
    <property type="project" value="TreeGrafter"/>
</dbReference>
<dbReference type="EC" id="6.3.2.17" evidence="7"/>
<evidence type="ECO:0000256" key="7">
    <source>
        <dbReference type="ARBA" id="ARBA00013025"/>
    </source>
</evidence>
<evidence type="ECO:0000256" key="12">
    <source>
        <dbReference type="ARBA" id="ARBA00022840"/>
    </source>
</evidence>
<evidence type="ECO:0000256" key="16">
    <source>
        <dbReference type="ARBA" id="ARBA00030592"/>
    </source>
</evidence>
<comment type="catalytic activity">
    <reaction evidence="21">
        <text>7,8-dihydropteroate + L-glutamate + ATP = 7,8-dihydrofolate + ADP + phosphate + H(+)</text>
        <dbReference type="Rhea" id="RHEA:23584"/>
        <dbReference type="ChEBI" id="CHEBI:15378"/>
        <dbReference type="ChEBI" id="CHEBI:17839"/>
        <dbReference type="ChEBI" id="CHEBI:29985"/>
        <dbReference type="ChEBI" id="CHEBI:30616"/>
        <dbReference type="ChEBI" id="CHEBI:43474"/>
        <dbReference type="ChEBI" id="CHEBI:57451"/>
        <dbReference type="ChEBI" id="CHEBI:456216"/>
        <dbReference type="EC" id="6.3.2.12"/>
    </reaction>
</comment>
<dbReference type="EC" id="6.3.2.12" evidence="6"/>
<name>A0A5D4HEL2_9SPHI</name>
<dbReference type="Proteomes" id="UP000322362">
    <property type="component" value="Unassembled WGS sequence"/>
</dbReference>
<dbReference type="InterPro" id="IPR036615">
    <property type="entry name" value="Mur_ligase_C_dom_sf"/>
</dbReference>
<dbReference type="PROSITE" id="PS01011">
    <property type="entry name" value="FOLYLPOLYGLU_SYNT_1"/>
    <property type="match status" value="1"/>
</dbReference>
<dbReference type="GO" id="GO:0004326">
    <property type="term" value="F:tetrahydrofolylpolyglutamate synthase activity"/>
    <property type="evidence" value="ECO:0007669"/>
    <property type="project" value="UniProtKB-EC"/>
</dbReference>
<dbReference type="GO" id="GO:0008841">
    <property type="term" value="F:dihydrofolate synthase activity"/>
    <property type="evidence" value="ECO:0007669"/>
    <property type="project" value="UniProtKB-EC"/>
</dbReference>
<dbReference type="Gene3D" id="3.40.1190.10">
    <property type="entry name" value="Mur-like, catalytic domain"/>
    <property type="match status" value="1"/>
</dbReference>
<evidence type="ECO:0000256" key="17">
    <source>
        <dbReference type="ARBA" id="ARBA00032510"/>
    </source>
</evidence>
<dbReference type="EMBL" id="VTAV01000001">
    <property type="protein sequence ID" value="TYR38523.1"/>
    <property type="molecule type" value="Genomic_DNA"/>
</dbReference>
<evidence type="ECO:0000256" key="19">
    <source>
        <dbReference type="ARBA" id="ARBA00047808"/>
    </source>
</evidence>
<comment type="cofactor">
    <cofactor evidence="1">
        <name>Mg(2+)</name>
        <dbReference type="ChEBI" id="CHEBI:18420"/>
    </cofactor>
</comment>
<keyword evidence="13" id="KW-0460">Magnesium</keyword>
<evidence type="ECO:0000259" key="24">
    <source>
        <dbReference type="Pfam" id="PF08245"/>
    </source>
</evidence>
<dbReference type="SUPFAM" id="SSF53623">
    <property type="entry name" value="MurD-like peptide ligases, catalytic domain"/>
    <property type="match status" value="1"/>
</dbReference>
<evidence type="ECO:0000256" key="9">
    <source>
        <dbReference type="ARBA" id="ARBA00022598"/>
    </source>
</evidence>
<keyword evidence="12 22" id="KW-0067">ATP-binding</keyword>
<comment type="catalytic activity">
    <reaction evidence="19">
        <text>10-formyltetrahydrofolyl-(gamma-L-Glu)(n) + L-glutamate + ATP = 10-formyltetrahydrofolyl-(gamma-L-Glu)(n+1) + ADP + phosphate + H(+)</text>
        <dbReference type="Rhea" id="RHEA:51904"/>
        <dbReference type="Rhea" id="RHEA-COMP:13088"/>
        <dbReference type="Rhea" id="RHEA-COMP:14300"/>
        <dbReference type="ChEBI" id="CHEBI:15378"/>
        <dbReference type="ChEBI" id="CHEBI:29985"/>
        <dbReference type="ChEBI" id="CHEBI:30616"/>
        <dbReference type="ChEBI" id="CHEBI:43474"/>
        <dbReference type="ChEBI" id="CHEBI:134413"/>
        <dbReference type="ChEBI" id="CHEBI:456216"/>
        <dbReference type="EC" id="6.3.2.17"/>
    </reaction>
</comment>
<dbReference type="SUPFAM" id="SSF53244">
    <property type="entry name" value="MurD-like peptide ligases, peptide-binding domain"/>
    <property type="match status" value="1"/>
</dbReference>
<evidence type="ECO:0000313" key="26">
    <source>
        <dbReference type="Proteomes" id="UP000322362"/>
    </source>
</evidence>
<sequence>MQTYDEVIEYLFARLPMFTRDGASAIKKDIDNTVRFCRALGNPHTRFKSIHVAGTNGKGSTSHLLASVLASAGYKTGLYTSPHLVDFRERIRINGAMIPQAKVIDFVNLNRSLIEEIQPSFFEVTVAMAFDYFAAEQVDVAIVEVGLGGRLDSTNILLPALCVITNIGMDHTDLLGNTLAEIAGEKAGIIKPQVPVVLSERDEAIAYVFEQKAHELKAPLRFASTELTVQGYERRGKGLILRIVDNIRHRTKEIYVGLAGHYQQKNILGVLTAVDELRKQGWEIGEEQLCEGLAYVERNTGLQGRWQTLSTNPLIICDTGHNEDGIREVIANIQSTAYKGLHIIIGVMRDKDISHMLPQLPKEAIYYFCNPAMSRALPADELQDRAILYGLQGEAYPSVDNALASAKKAFQEGDLIFVGGSNFVVAEVLKECK</sequence>
<comment type="catalytic activity">
    <reaction evidence="20">
        <text>(6R)-5,10-methylenetetrahydrofolyl-(gamma-L-Glu)(n) + L-glutamate + ATP = (6R)-5,10-methylenetetrahydrofolyl-(gamma-L-Glu)(n+1) + ADP + phosphate + H(+)</text>
        <dbReference type="Rhea" id="RHEA:51912"/>
        <dbReference type="Rhea" id="RHEA-COMP:13257"/>
        <dbReference type="Rhea" id="RHEA-COMP:13258"/>
        <dbReference type="ChEBI" id="CHEBI:15378"/>
        <dbReference type="ChEBI" id="CHEBI:29985"/>
        <dbReference type="ChEBI" id="CHEBI:30616"/>
        <dbReference type="ChEBI" id="CHEBI:43474"/>
        <dbReference type="ChEBI" id="CHEBI:136572"/>
        <dbReference type="ChEBI" id="CHEBI:456216"/>
        <dbReference type="EC" id="6.3.2.17"/>
    </reaction>
</comment>
<keyword evidence="26" id="KW-1185">Reference proteome</keyword>
<dbReference type="FunFam" id="3.40.1190.10:FF:000011">
    <property type="entry name" value="Folylpolyglutamate synthase/dihydrofolate synthase"/>
    <property type="match status" value="1"/>
</dbReference>
<comment type="catalytic activity">
    <reaction evidence="18">
        <text>(6S)-5,6,7,8-tetrahydrofolyl-(gamma-L-Glu)(n) + L-glutamate + ATP = (6S)-5,6,7,8-tetrahydrofolyl-(gamma-L-Glu)(n+1) + ADP + phosphate + H(+)</text>
        <dbReference type="Rhea" id="RHEA:10580"/>
        <dbReference type="Rhea" id="RHEA-COMP:14738"/>
        <dbReference type="Rhea" id="RHEA-COMP:14740"/>
        <dbReference type="ChEBI" id="CHEBI:15378"/>
        <dbReference type="ChEBI" id="CHEBI:29985"/>
        <dbReference type="ChEBI" id="CHEBI:30616"/>
        <dbReference type="ChEBI" id="CHEBI:43474"/>
        <dbReference type="ChEBI" id="CHEBI:141005"/>
        <dbReference type="ChEBI" id="CHEBI:456216"/>
        <dbReference type="EC" id="6.3.2.17"/>
    </reaction>
</comment>
<evidence type="ECO:0000256" key="10">
    <source>
        <dbReference type="ARBA" id="ARBA00022723"/>
    </source>
</evidence>
<evidence type="ECO:0000256" key="8">
    <source>
        <dbReference type="ARBA" id="ARBA00019357"/>
    </source>
</evidence>
<protein>
    <recommendedName>
        <fullName evidence="8">Dihydrofolate synthase/folylpolyglutamate synthase</fullName>
        <ecNumber evidence="6">6.3.2.12</ecNumber>
        <ecNumber evidence="7">6.3.2.17</ecNumber>
    </recommendedName>
    <alternativeName>
        <fullName evidence="17">Folylpoly-gamma-glutamate synthetase-dihydrofolate synthetase</fullName>
    </alternativeName>
    <alternativeName>
        <fullName evidence="15">Folylpolyglutamate synthetase</fullName>
    </alternativeName>
    <alternativeName>
        <fullName evidence="16">Tetrahydrofolylpolyglutamate synthase</fullName>
    </alternativeName>
</protein>
<evidence type="ECO:0000256" key="21">
    <source>
        <dbReference type="ARBA" id="ARBA00049161"/>
    </source>
</evidence>
<evidence type="ECO:0000256" key="6">
    <source>
        <dbReference type="ARBA" id="ARBA00013023"/>
    </source>
</evidence>
<evidence type="ECO:0000256" key="22">
    <source>
        <dbReference type="PIRNR" id="PIRNR001563"/>
    </source>
</evidence>
<comment type="function">
    <text evidence="2">Functions in two distinct reactions of the de novo folate biosynthetic pathway. Catalyzes the addition of a glutamate residue to dihydropteroate (7,8-dihydropteroate or H2Pte) to form dihydrofolate (7,8-dihydrofolate monoglutamate or H2Pte-Glu). Also catalyzes successive additions of L-glutamate to tetrahydrofolate or 10-formyltetrahydrofolate or 5,10-methylenetetrahydrofolate, leading to folylpolyglutamate derivatives.</text>
</comment>
<accession>A0A5D4HEL2</accession>
<keyword evidence="9 22" id="KW-0436">Ligase</keyword>
<dbReference type="Gene3D" id="3.90.190.20">
    <property type="entry name" value="Mur ligase, C-terminal domain"/>
    <property type="match status" value="1"/>
</dbReference>
<dbReference type="NCBIfam" id="TIGR01499">
    <property type="entry name" value="folC"/>
    <property type="match status" value="1"/>
</dbReference>
<evidence type="ECO:0000256" key="1">
    <source>
        <dbReference type="ARBA" id="ARBA00001946"/>
    </source>
</evidence>
<reference evidence="25 26" key="1">
    <citation type="submission" date="2019-08" db="EMBL/GenBank/DDBJ databases">
        <title>Phlebobacter frassis gen. nov. sp. nov., a new member of family Sphingobacteriaceae isolated from sand fly rearing media.</title>
        <authorList>
            <person name="Kakumanu M.L."/>
            <person name="Marayati B.F."/>
            <person name="Wada-Katsumata A."/>
            <person name="Wasserberg G."/>
            <person name="Schal C."/>
            <person name="Apperson C.S."/>
            <person name="Ponnusamy L."/>
        </authorList>
    </citation>
    <scope>NUCLEOTIDE SEQUENCE [LARGE SCALE GENOMIC DNA]</scope>
    <source>
        <strain evidence="25 26">SSI9</strain>
    </source>
</reference>
<evidence type="ECO:0000256" key="3">
    <source>
        <dbReference type="ARBA" id="ARBA00004799"/>
    </source>
</evidence>
<feature type="domain" description="Mur ligase central" evidence="24">
    <location>
        <begin position="52"/>
        <end position="273"/>
    </location>
</feature>
<keyword evidence="14" id="KW-0289">Folate biosynthesis</keyword>
<evidence type="ECO:0000256" key="2">
    <source>
        <dbReference type="ARBA" id="ARBA00002714"/>
    </source>
</evidence>
<dbReference type="PANTHER" id="PTHR11136:SF0">
    <property type="entry name" value="DIHYDROFOLATE SYNTHETASE-RELATED"/>
    <property type="match status" value="1"/>
</dbReference>
<proteinExistence type="inferred from homology"/>
<dbReference type="GO" id="GO:0046872">
    <property type="term" value="F:metal ion binding"/>
    <property type="evidence" value="ECO:0007669"/>
    <property type="project" value="UniProtKB-KW"/>
</dbReference>
<comment type="caution">
    <text evidence="25">The sequence shown here is derived from an EMBL/GenBank/DDBJ whole genome shotgun (WGS) entry which is preliminary data.</text>
</comment>
<evidence type="ECO:0000313" key="25">
    <source>
        <dbReference type="EMBL" id="TYR38523.1"/>
    </source>
</evidence>
<evidence type="ECO:0000256" key="11">
    <source>
        <dbReference type="ARBA" id="ARBA00022741"/>
    </source>
</evidence>
<feature type="domain" description="Mur ligase C-terminal" evidence="23">
    <location>
        <begin position="304"/>
        <end position="421"/>
    </location>
</feature>